<feature type="compositionally biased region" description="Acidic residues" evidence="1">
    <location>
        <begin position="56"/>
        <end position="67"/>
    </location>
</feature>
<feature type="region of interest" description="Disordered" evidence="1">
    <location>
        <begin position="39"/>
        <end position="117"/>
    </location>
</feature>
<dbReference type="OrthoDB" id="5599646at2759"/>
<evidence type="ECO:0000313" key="3">
    <source>
        <dbReference type="Proteomes" id="UP000054937"/>
    </source>
</evidence>
<feature type="compositionally biased region" description="Basic and acidic residues" evidence="1">
    <location>
        <begin position="81"/>
        <end position="90"/>
    </location>
</feature>
<dbReference type="AlphaFoldDB" id="A0A0V0QIJ5"/>
<gene>
    <name evidence="2" type="ORF">PPERSA_07697</name>
</gene>
<dbReference type="EMBL" id="LDAU01000159">
    <property type="protein sequence ID" value="KRX02052.1"/>
    <property type="molecule type" value="Genomic_DNA"/>
</dbReference>
<dbReference type="InterPro" id="IPR006594">
    <property type="entry name" value="LisH"/>
</dbReference>
<accession>A0A0V0QIJ5</accession>
<reference evidence="2 3" key="1">
    <citation type="journal article" date="2015" name="Sci. Rep.">
        <title>Genome of the facultative scuticociliatosis pathogen Pseudocohnilembus persalinus provides insight into its virulence through horizontal gene transfer.</title>
        <authorList>
            <person name="Xiong J."/>
            <person name="Wang G."/>
            <person name="Cheng J."/>
            <person name="Tian M."/>
            <person name="Pan X."/>
            <person name="Warren A."/>
            <person name="Jiang C."/>
            <person name="Yuan D."/>
            <person name="Miao W."/>
        </authorList>
    </citation>
    <scope>NUCLEOTIDE SEQUENCE [LARGE SCALE GENOMIC DNA]</scope>
    <source>
        <strain evidence="2">36N120E</strain>
    </source>
</reference>
<dbReference type="OMA" id="HDETPMT"/>
<dbReference type="InParanoid" id="A0A0V0QIJ5"/>
<protein>
    <submittedName>
        <fullName evidence="2">Uncharacterized protein</fullName>
    </submittedName>
</protein>
<name>A0A0V0QIJ5_PSEPJ</name>
<evidence type="ECO:0000256" key="1">
    <source>
        <dbReference type="SAM" id="MobiDB-lite"/>
    </source>
</evidence>
<keyword evidence="3" id="KW-1185">Reference proteome</keyword>
<organism evidence="2 3">
    <name type="scientific">Pseudocohnilembus persalinus</name>
    <name type="common">Ciliate</name>
    <dbReference type="NCBI Taxonomy" id="266149"/>
    <lineage>
        <taxon>Eukaryota</taxon>
        <taxon>Sar</taxon>
        <taxon>Alveolata</taxon>
        <taxon>Ciliophora</taxon>
        <taxon>Intramacronucleata</taxon>
        <taxon>Oligohymenophorea</taxon>
        <taxon>Scuticociliatia</taxon>
        <taxon>Philasterida</taxon>
        <taxon>Pseudocohnilembidae</taxon>
        <taxon>Pseudocohnilembus</taxon>
    </lineage>
</organism>
<dbReference type="Proteomes" id="UP000054937">
    <property type="component" value="Unassembled WGS sequence"/>
</dbReference>
<evidence type="ECO:0000313" key="2">
    <source>
        <dbReference type="EMBL" id="KRX02052.1"/>
    </source>
</evidence>
<sequence>MRKLVTADILPLIYNYLRSIGLKSFAEKLNNMSGLNLDEQKQNKMNGVQKKSVAESSEEESEEEEEEVVKQKNSKKNKKQNKIEKKRQQEDSEEDEDEEEEQVIVQKKPQKKVKVAQNVDDVTDTDQTTGAKFFSRIDESRIDSLRDELKDNTFEAKQKFGKGGDEHGRRQIKKQSFLWRSFH</sequence>
<dbReference type="PROSITE" id="PS50896">
    <property type="entry name" value="LISH"/>
    <property type="match status" value="1"/>
</dbReference>
<proteinExistence type="predicted"/>
<comment type="caution">
    <text evidence="2">The sequence shown here is derived from an EMBL/GenBank/DDBJ whole genome shotgun (WGS) entry which is preliminary data.</text>
</comment>
<feature type="compositionally biased region" description="Acidic residues" evidence="1">
    <location>
        <begin position="91"/>
        <end position="102"/>
    </location>
</feature>